<feature type="domain" description="Gfo/Idh/MocA-like oxidoreductase N-terminal" evidence="2">
    <location>
        <begin position="43"/>
        <end position="167"/>
    </location>
</feature>
<dbReference type="Pfam" id="PF01408">
    <property type="entry name" value="GFO_IDH_MocA"/>
    <property type="match status" value="1"/>
</dbReference>
<evidence type="ECO:0000259" key="3">
    <source>
        <dbReference type="Pfam" id="PF22725"/>
    </source>
</evidence>
<sequence>MSSNVSKNIQFFERSFPLHFEYKIRFKNIVRLKGEMMGSKTPVRVGMIGYKFMGKAHSHALRDVPFYFDQGVTPVLQAVAGRDENGVKAAAEKMGWNSYETDWRRLIERDDIDLIDIVTPNNTHAEMAIVAAEAGKHILCEKPLALTLEQSKRMLEAVKKAGVIHMICHNYRFAPAVQYAKQLIEEGRLGKIYHMRATFLQDWNMDPNFPLIWRSRKEISGSGVLGDLGTHIIDLARFLVGEIAEVSGMMETFIKKRPLGDMTSNLRPQIDGDAWGEVDVEDAAAFLARFENGALGVFEVTRFCRGNRAGNRFEINGEKGSIRWDMENLNNLQVYLEDDERGLQGFRTINCTEVEHPYAGAYWPAGHIIGYEHTFINLMVALMDGIEKGYSPSPNFEDGVRNQAVLEAVIQSAETGKWMSIPRLLESSKILSSQTVKNS</sequence>
<organism evidence="4 5">
    <name type="scientific">Collibacillus ludicampi</name>
    <dbReference type="NCBI Taxonomy" id="2771369"/>
    <lineage>
        <taxon>Bacteria</taxon>
        <taxon>Bacillati</taxon>
        <taxon>Bacillota</taxon>
        <taxon>Bacilli</taxon>
        <taxon>Bacillales</taxon>
        <taxon>Alicyclobacillaceae</taxon>
        <taxon>Collibacillus</taxon>
    </lineage>
</organism>
<comment type="caution">
    <text evidence="4">The sequence shown here is derived from an EMBL/GenBank/DDBJ whole genome shotgun (WGS) entry which is preliminary data.</text>
</comment>
<dbReference type="AlphaFoldDB" id="A0AAV4LFJ3"/>
<protein>
    <submittedName>
        <fullName evidence="4">Oxidoreductase</fullName>
    </submittedName>
</protein>
<feature type="domain" description="GFO/IDH/MocA-like oxidoreductase" evidence="3">
    <location>
        <begin position="177"/>
        <end position="323"/>
    </location>
</feature>
<dbReference type="PANTHER" id="PTHR43818">
    <property type="entry name" value="BCDNA.GH03377"/>
    <property type="match status" value="1"/>
</dbReference>
<accession>A0AAV4LFJ3</accession>
<evidence type="ECO:0000313" key="5">
    <source>
        <dbReference type="Proteomes" id="UP001057291"/>
    </source>
</evidence>
<dbReference type="GO" id="GO:0000166">
    <property type="term" value="F:nucleotide binding"/>
    <property type="evidence" value="ECO:0007669"/>
    <property type="project" value="InterPro"/>
</dbReference>
<evidence type="ECO:0000259" key="2">
    <source>
        <dbReference type="Pfam" id="PF01408"/>
    </source>
</evidence>
<dbReference type="InterPro" id="IPR036291">
    <property type="entry name" value="NAD(P)-bd_dom_sf"/>
</dbReference>
<dbReference type="InterPro" id="IPR000683">
    <property type="entry name" value="Gfo/Idh/MocA-like_OxRdtase_N"/>
</dbReference>
<dbReference type="InterPro" id="IPR050463">
    <property type="entry name" value="Gfo/Idh/MocA_oxidrdct_glycsds"/>
</dbReference>
<evidence type="ECO:0000313" key="4">
    <source>
        <dbReference type="EMBL" id="GIM46625.1"/>
    </source>
</evidence>
<dbReference type="Proteomes" id="UP001057291">
    <property type="component" value="Unassembled WGS sequence"/>
</dbReference>
<reference evidence="4" key="1">
    <citation type="journal article" date="2023" name="Int. J. Syst. Evol. Microbiol.">
        <title>Collibacillus ludicampi gen. nov., sp. nov., a new soil bacterium of the family Alicyclobacillaceae.</title>
        <authorList>
            <person name="Jojima T."/>
            <person name="Ioku Y."/>
            <person name="Fukuta Y."/>
            <person name="Shirasaka N."/>
            <person name="Matsumura Y."/>
            <person name="Mori M."/>
        </authorList>
    </citation>
    <scope>NUCLEOTIDE SEQUENCE</scope>
    <source>
        <strain evidence="4">TP075</strain>
    </source>
</reference>
<keyword evidence="5" id="KW-1185">Reference proteome</keyword>
<proteinExistence type="predicted"/>
<name>A0AAV4LFJ3_9BACL</name>
<gene>
    <name evidence="4" type="ORF">DNHGIG_21740</name>
</gene>
<evidence type="ECO:0000256" key="1">
    <source>
        <dbReference type="ARBA" id="ARBA00023002"/>
    </source>
</evidence>
<dbReference type="InterPro" id="IPR055170">
    <property type="entry name" value="GFO_IDH_MocA-like_dom"/>
</dbReference>
<dbReference type="SUPFAM" id="SSF55347">
    <property type="entry name" value="Glyceraldehyde-3-phosphate dehydrogenase-like, C-terminal domain"/>
    <property type="match status" value="1"/>
</dbReference>
<keyword evidence="1" id="KW-0560">Oxidoreductase</keyword>
<dbReference type="SUPFAM" id="SSF51735">
    <property type="entry name" value="NAD(P)-binding Rossmann-fold domains"/>
    <property type="match status" value="1"/>
</dbReference>
<dbReference type="Pfam" id="PF22725">
    <property type="entry name" value="GFO_IDH_MocA_C3"/>
    <property type="match status" value="1"/>
</dbReference>
<dbReference type="Gene3D" id="3.30.360.10">
    <property type="entry name" value="Dihydrodipicolinate Reductase, domain 2"/>
    <property type="match status" value="1"/>
</dbReference>
<dbReference type="EMBL" id="BOQE01000001">
    <property type="protein sequence ID" value="GIM46625.1"/>
    <property type="molecule type" value="Genomic_DNA"/>
</dbReference>
<dbReference type="GO" id="GO:0016491">
    <property type="term" value="F:oxidoreductase activity"/>
    <property type="evidence" value="ECO:0007669"/>
    <property type="project" value="UniProtKB-KW"/>
</dbReference>
<dbReference type="PANTHER" id="PTHR43818:SF11">
    <property type="entry name" value="BCDNA.GH03377"/>
    <property type="match status" value="1"/>
</dbReference>
<dbReference type="Gene3D" id="3.40.50.720">
    <property type="entry name" value="NAD(P)-binding Rossmann-like Domain"/>
    <property type="match status" value="1"/>
</dbReference>